<name>A0ABQ3NCB7_9BACI</name>
<protein>
    <recommendedName>
        <fullName evidence="4">Group-specific protein</fullName>
    </recommendedName>
</protein>
<dbReference type="InterPro" id="IPR048147">
    <property type="entry name" value="CBO0543-like"/>
</dbReference>
<keyword evidence="1" id="KW-0812">Transmembrane</keyword>
<organism evidence="2 3">
    <name type="scientific">Neobacillus kokaensis</name>
    <dbReference type="NCBI Taxonomy" id="2759023"/>
    <lineage>
        <taxon>Bacteria</taxon>
        <taxon>Bacillati</taxon>
        <taxon>Bacillota</taxon>
        <taxon>Bacilli</taxon>
        <taxon>Bacillales</taxon>
        <taxon>Bacillaceae</taxon>
        <taxon>Neobacillus</taxon>
    </lineage>
</organism>
<gene>
    <name evidence="2" type="ORF">AM1BK_50760</name>
</gene>
<accession>A0ABQ3NCB7</accession>
<reference evidence="2 3" key="1">
    <citation type="journal article" date="2022" name="Int. J. Syst. Evol. Microbiol.">
        <title>Neobacillus kokaensis sp. nov., isolated from soil.</title>
        <authorList>
            <person name="Yuki K."/>
            <person name="Matsubara H."/>
            <person name="Yamaguchi S."/>
        </authorList>
    </citation>
    <scope>NUCLEOTIDE SEQUENCE [LARGE SCALE GENOMIC DNA]</scope>
    <source>
        <strain evidence="2 3">LOB 377</strain>
    </source>
</reference>
<dbReference type="EMBL" id="BNDS01000045">
    <property type="protein sequence ID" value="GHI01534.1"/>
    <property type="molecule type" value="Genomic_DNA"/>
</dbReference>
<evidence type="ECO:0000313" key="3">
    <source>
        <dbReference type="Proteomes" id="UP000637074"/>
    </source>
</evidence>
<comment type="caution">
    <text evidence="2">The sequence shown here is derived from an EMBL/GenBank/DDBJ whole genome shotgun (WGS) entry which is preliminary data.</text>
</comment>
<dbReference type="NCBIfam" id="NF041644">
    <property type="entry name" value="CBO0543_fam"/>
    <property type="match status" value="1"/>
</dbReference>
<evidence type="ECO:0000313" key="2">
    <source>
        <dbReference type="EMBL" id="GHI01534.1"/>
    </source>
</evidence>
<dbReference type="RefSeq" id="WP_223282897.1">
    <property type="nucleotide sequence ID" value="NZ_BNDS01000045.1"/>
</dbReference>
<evidence type="ECO:0008006" key="4">
    <source>
        <dbReference type="Google" id="ProtNLM"/>
    </source>
</evidence>
<keyword evidence="1" id="KW-1133">Transmembrane helix</keyword>
<feature type="transmembrane region" description="Helical" evidence="1">
    <location>
        <begin position="28"/>
        <end position="50"/>
    </location>
</feature>
<feature type="transmembrane region" description="Helical" evidence="1">
    <location>
        <begin position="95"/>
        <end position="118"/>
    </location>
</feature>
<keyword evidence="3" id="KW-1185">Reference proteome</keyword>
<proteinExistence type="predicted"/>
<feature type="transmembrane region" description="Helical" evidence="1">
    <location>
        <begin position="124"/>
        <end position="145"/>
    </location>
</feature>
<keyword evidence="1" id="KW-0472">Membrane</keyword>
<evidence type="ECO:0000256" key="1">
    <source>
        <dbReference type="SAM" id="Phobius"/>
    </source>
</evidence>
<sequence>MNTVKHLNDSKLQPWQKRRLTFWNKKHLAGAVLAALLGTYLDIILVGIGLYEFPLRPFPKIFSVNILFTLMVLPICVMILLHYTSQVNKWGRKGIILFVSLLVPILEKLAEELGFFIHSDNWHHIYSFIGYLLFLIIIDTFHLWLEKGTG</sequence>
<dbReference type="Proteomes" id="UP000637074">
    <property type="component" value="Unassembled WGS sequence"/>
</dbReference>
<feature type="transmembrane region" description="Helical" evidence="1">
    <location>
        <begin position="62"/>
        <end position="83"/>
    </location>
</feature>